<protein>
    <submittedName>
        <fullName evidence="6">Related to integral membrane transporter or flippase that may transport LCBs from the cytoplasmic side toward the extracytoplasmic side of the membrane</fullName>
    </submittedName>
</protein>
<dbReference type="eggNOG" id="ENOG502S1TC">
    <property type="taxonomic scope" value="Eukaryota"/>
</dbReference>
<feature type="transmembrane region" description="Helical" evidence="5">
    <location>
        <begin position="131"/>
        <end position="149"/>
    </location>
</feature>
<comment type="caution">
    <text evidence="6">The sequence shown here is derived from an EMBL/GenBank/DDBJ whole genome shotgun (WGS) entry which is preliminary data.</text>
</comment>
<dbReference type="FunCoup" id="G4U2S5">
    <property type="interactions" value="27"/>
</dbReference>
<feature type="transmembrane region" description="Helical" evidence="5">
    <location>
        <begin position="29"/>
        <end position="49"/>
    </location>
</feature>
<dbReference type="InterPro" id="IPR007568">
    <property type="entry name" value="RTA1"/>
</dbReference>
<evidence type="ECO:0000256" key="4">
    <source>
        <dbReference type="ARBA" id="ARBA00023136"/>
    </source>
</evidence>
<feature type="transmembrane region" description="Helical" evidence="5">
    <location>
        <begin position="271"/>
        <end position="295"/>
    </location>
</feature>
<evidence type="ECO:0000256" key="3">
    <source>
        <dbReference type="ARBA" id="ARBA00022989"/>
    </source>
</evidence>
<keyword evidence="2 5" id="KW-0812">Transmembrane</keyword>
<organism evidence="6 7">
    <name type="scientific">Serendipita indica (strain DSM 11827)</name>
    <name type="common">Root endophyte fungus</name>
    <name type="synonym">Piriformospora indica</name>
    <dbReference type="NCBI Taxonomy" id="1109443"/>
    <lineage>
        <taxon>Eukaryota</taxon>
        <taxon>Fungi</taxon>
        <taxon>Dikarya</taxon>
        <taxon>Basidiomycota</taxon>
        <taxon>Agaricomycotina</taxon>
        <taxon>Agaricomycetes</taxon>
        <taxon>Sebacinales</taxon>
        <taxon>Serendipitaceae</taxon>
        <taxon>Serendipita</taxon>
    </lineage>
</organism>
<sequence length="321" mass="35381">MSTNSTEMGGAGSIPGLPVHATLYGYVPTKWVCALMIALFGLSMLLHIGQAVKFRIWWLFPTIILGTLSEVIGWGGRLWSSSEPRMLNPYLMQITTTILGPSFMTAANFTILGIIIRLLGPQYSWLSPRMYLIIFLTFDLIALVGQAVGGAKASLAAETGQDPTPGGNIMCYFIIVQMAAISLYTICASEFLLRYHFNKPVRRVKPFIETPSEQDETASDGVGSRTMDRGIILQLVGMGISTVFILIRSVYRTIELLDGWTGRIITTQLYFNVLDGACIVIAVYAINIFHPGWLLSDHARTMGRKPKPTVFEGDAEKTQDT</sequence>
<feature type="transmembrane region" description="Helical" evidence="5">
    <location>
        <begin position="231"/>
        <end position="251"/>
    </location>
</feature>
<feature type="transmembrane region" description="Helical" evidence="5">
    <location>
        <begin position="56"/>
        <end position="74"/>
    </location>
</feature>
<feature type="transmembrane region" description="Helical" evidence="5">
    <location>
        <begin position="169"/>
        <end position="193"/>
    </location>
</feature>
<evidence type="ECO:0000256" key="1">
    <source>
        <dbReference type="ARBA" id="ARBA00004141"/>
    </source>
</evidence>
<keyword evidence="7" id="KW-1185">Reference proteome</keyword>
<name>G4U2S5_SERID</name>
<dbReference type="GO" id="GO:0005886">
    <property type="term" value="C:plasma membrane"/>
    <property type="evidence" value="ECO:0007669"/>
    <property type="project" value="TreeGrafter"/>
</dbReference>
<dbReference type="HOGENOM" id="CLU_033465_6_0_1"/>
<evidence type="ECO:0000313" key="6">
    <source>
        <dbReference type="EMBL" id="CCA77844.1"/>
    </source>
</evidence>
<evidence type="ECO:0000256" key="5">
    <source>
        <dbReference type="SAM" id="Phobius"/>
    </source>
</evidence>
<gene>
    <name evidence="6" type="ORF">PIIN_00491</name>
</gene>
<dbReference type="PANTHER" id="PTHR31465">
    <property type="entry name" value="PROTEIN RTA1-RELATED"/>
    <property type="match status" value="1"/>
</dbReference>
<dbReference type="Pfam" id="PF04479">
    <property type="entry name" value="RTA1"/>
    <property type="match status" value="1"/>
</dbReference>
<dbReference type="EMBL" id="CAFZ01001876">
    <property type="protein sequence ID" value="CCA77844.1"/>
    <property type="molecule type" value="Genomic_DNA"/>
</dbReference>
<evidence type="ECO:0000313" key="7">
    <source>
        <dbReference type="Proteomes" id="UP000007148"/>
    </source>
</evidence>
<keyword evidence="4 5" id="KW-0472">Membrane</keyword>
<dbReference type="STRING" id="1109443.G4U2S5"/>
<accession>G4U2S5</accession>
<keyword evidence="3 5" id="KW-1133">Transmembrane helix</keyword>
<dbReference type="PANTHER" id="PTHR31465:SF11">
    <property type="entry name" value="DOMAIN PROTEIN, PUTATIVE (AFU_ORTHOLOGUE AFUA_3G10770)-RELATED"/>
    <property type="match status" value="1"/>
</dbReference>
<feature type="transmembrane region" description="Helical" evidence="5">
    <location>
        <begin position="94"/>
        <end position="119"/>
    </location>
</feature>
<proteinExistence type="predicted"/>
<dbReference type="Proteomes" id="UP000007148">
    <property type="component" value="Unassembled WGS sequence"/>
</dbReference>
<dbReference type="InParanoid" id="G4U2S5"/>
<dbReference type="GO" id="GO:0000324">
    <property type="term" value="C:fungal-type vacuole"/>
    <property type="evidence" value="ECO:0007669"/>
    <property type="project" value="TreeGrafter"/>
</dbReference>
<comment type="subcellular location">
    <subcellularLocation>
        <location evidence="1">Membrane</location>
        <topology evidence="1">Multi-pass membrane protein</topology>
    </subcellularLocation>
</comment>
<dbReference type="OMA" id="PYNNDAF"/>
<evidence type="ECO:0000256" key="2">
    <source>
        <dbReference type="ARBA" id="ARBA00022692"/>
    </source>
</evidence>
<reference evidence="6 7" key="1">
    <citation type="journal article" date="2011" name="PLoS Pathog.">
        <title>Endophytic Life Strategies Decoded by Genome and Transcriptome Analyses of the Mutualistic Root Symbiont Piriformospora indica.</title>
        <authorList>
            <person name="Zuccaro A."/>
            <person name="Lahrmann U."/>
            <person name="Guldener U."/>
            <person name="Langen G."/>
            <person name="Pfiffi S."/>
            <person name="Biedenkopf D."/>
            <person name="Wong P."/>
            <person name="Samans B."/>
            <person name="Grimm C."/>
            <person name="Basiewicz M."/>
            <person name="Murat C."/>
            <person name="Martin F."/>
            <person name="Kogel K.H."/>
        </authorList>
    </citation>
    <scope>NUCLEOTIDE SEQUENCE [LARGE SCALE GENOMIC DNA]</scope>
    <source>
        <strain evidence="6 7">DSM 11827</strain>
    </source>
</reference>
<dbReference type="OrthoDB" id="3358017at2759"/>
<dbReference type="AlphaFoldDB" id="G4U2S5"/>